<dbReference type="Proteomes" id="UP000289738">
    <property type="component" value="Unassembled WGS sequence"/>
</dbReference>
<reference evidence="1 2" key="1">
    <citation type="submission" date="2019-01" db="EMBL/GenBank/DDBJ databases">
        <title>Sequencing of cultivated peanut Arachis hypogaea provides insights into genome evolution and oil improvement.</title>
        <authorList>
            <person name="Chen X."/>
        </authorList>
    </citation>
    <scope>NUCLEOTIDE SEQUENCE [LARGE SCALE GENOMIC DNA]</scope>
    <source>
        <strain evidence="2">cv. Fuhuasheng</strain>
        <tissue evidence="1">Leaves</tissue>
    </source>
</reference>
<organism evidence="1 2">
    <name type="scientific">Arachis hypogaea</name>
    <name type="common">Peanut</name>
    <dbReference type="NCBI Taxonomy" id="3818"/>
    <lineage>
        <taxon>Eukaryota</taxon>
        <taxon>Viridiplantae</taxon>
        <taxon>Streptophyta</taxon>
        <taxon>Embryophyta</taxon>
        <taxon>Tracheophyta</taxon>
        <taxon>Spermatophyta</taxon>
        <taxon>Magnoliopsida</taxon>
        <taxon>eudicotyledons</taxon>
        <taxon>Gunneridae</taxon>
        <taxon>Pentapetalae</taxon>
        <taxon>rosids</taxon>
        <taxon>fabids</taxon>
        <taxon>Fabales</taxon>
        <taxon>Fabaceae</taxon>
        <taxon>Papilionoideae</taxon>
        <taxon>50 kb inversion clade</taxon>
        <taxon>dalbergioids sensu lato</taxon>
        <taxon>Dalbergieae</taxon>
        <taxon>Pterocarpus clade</taxon>
        <taxon>Arachis</taxon>
    </lineage>
</organism>
<evidence type="ECO:0000313" key="2">
    <source>
        <dbReference type="Proteomes" id="UP000289738"/>
    </source>
</evidence>
<gene>
    <name evidence="1" type="ORF">Ahy_Scaffold1g106736</name>
</gene>
<accession>A0A444WRQ0</accession>
<sequence length="133" mass="15230">MVIDFGEKTVYHLNSFLDVNMVSDREQLMERMLEMLYAMMTSPAFGPLRQYTPDDMSRWPIRLGNGIPNCNTSDNSAAWVIQWLYHEGSFNPYEISGVLDDSTLRGRTAMSLVGGPFNAISGLVRMWADQWQR</sequence>
<evidence type="ECO:0000313" key="1">
    <source>
        <dbReference type="EMBL" id="RYQ80108.1"/>
    </source>
</evidence>
<keyword evidence="2" id="KW-1185">Reference proteome</keyword>
<protein>
    <submittedName>
        <fullName evidence="1">Uncharacterized protein</fullName>
    </submittedName>
</protein>
<proteinExistence type="predicted"/>
<comment type="caution">
    <text evidence="1">The sequence shown here is derived from an EMBL/GenBank/DDBJ whole genome shotgun (WGS) entry which is preliminary data.</text>
</comment>
<name>A0A444WRQ0_ARAHY</name>
<dbReference type="EMBL" id="SDMP01000021">
    <property type="protein sequence ID" value="RYQ80108.1"/>
    <property type="molecule type" value="Genomic_DNA"/>
</dbReference>
<dbReference type="AlphaFoldDB" id="A0A444WRQ0"/>